<dbReference type="Gene3D" id="3.90.230.10">
    <property type="entry name" value="Creatinase/methionine aminopeptidase superfamily"/>
    <property type="match status" value="1"/>
</dbReference>
<organism evidence="3 4">
    <name type="scientific">Candidatus Caccoplasma intestinavium</name>
    <dbReference type="NCBI Taxonomy" id="2840716"/>
    <lineage>
        <taxon>Bacteria</taxon>
        <taxon>Pseudomonadati</taxon>
        <taxon>Bacteroidota</taxon>
        <taxon>Bacteroidia</taxon>
        <taxon>Bacteroidales</taxon>
        <taxon>Bacteroidaceae</taxon>
        <taxon>Bacteroidaceae incertae sedis</taxon>
        <taxon>Candidatus Caccoplasma</taxon>
    </lineage>
</organism>
<evidence type="ECO:0000313" key="4">
    <source>
        <dbReference type="Proteomes" id="UP000886722"/>
    </source>
</evidence>
<dbReference type="Pfam" id="PF01321">
    <property type="entry name" value="Creatinase_N"/>
    <property type="match status" value="1"/>
</dbReference>
<dbReference type="Proteomes" id="UP000886722">
    <property type="component" value="Unassembled WGS sequence"/>
</dbReference>
<feature type="domain" description="Peptidase M24" evidence="1">
    <location>
        <begin position="141"/>
        <end position="375"/>
    </location>
</feature>
<feature type="domain" description="Creatinase N-terminal" evidence="2">
    <location>
        <begin position="13"/>
        <end position="134"/>
    </location>
</feature>
<reference evidence="3" key="1">
    <citation type="submission" date="2020-10" db="EMBL/GenBank/DDBJ databases">
        <authorList>
            <person name="Gilroy R."/>
        </authorList>
    </citation>
    <scope>NUCLEOTIDE SEQUENCE</scope>
    <source>
        <strain evidence="3">21143</strain>
    </source>
</reference>
<dbReference type="CDD" id="cd01066">
    <property type="entry name" value="APP_MetAP"/>
    <property type="match status" value="1"/>
</dbReference>
<dbReference type="InterPro" id="IPR029149">
    <property type="entry name" value="Creatin/AminoP/Spt16_N"/>
</dbReference>
<evidence type="ECO:0000313" key="3">
    <source>
        <dbReference type="EMBL" id="HIT39781.1"/>
    </source>
</evidence>
<dbReference type="EMBL" id="DVKT01000052">
    <property type="protein sequence ID" value="HIT39781.1"/>
    <property type="molecule type" value="Genomic_DNA"/>
</dbReference>
<proteinExistence type="predicted"/>
<dbReference type="SUPFAM" id="SSF55920">
    <property type="entry name" value="Creatinase/aminopeptidase"/>
    <property type="match status" value="1"/>
</dbReference>
<dbReference type="Gene3D" id="3.40.350.10">
    <property type="entry name" value="Creatinase/prolidase N-terminal domain"/>
    <property type="match status" value="1"/>
</dbReference>
<dbReference type="GO" id="GO:0004177">
    <property type="term" value="F:aminopeptidase activity"/>
    <property type="evidence" value="ECO:0007669"/>
    <property type="project" value="UniProtKB-KW"/>
</dbReference>
<sequence length="392" mass="43119">MYNVAFVSEALVRKEKIQAALRKMSADALLLADNANLYYTSGRVFCGYTYVPAEGDMIYFVRRQVGLTGDNCVYIHKPEQIPGEMQKRGLSIPATLMLEGDSLSFNEYNRLASVFSTSRILGGGTALIRRVRAVKTPYEMELIRQSAASHDMLYRHIPKLYKEGMTDQEFAIEIEHAARQHGSLGIFRIFGRSMEIFMGNVLAGENADTPTPYDFAMGGAGLDDSLPIGCNGTTIRRGQTVMVDINGNFTGYMTDLTRVFSLGDIPENALHAHRVSIEIQQAIMEMARPGVSAAELYNRAVQIAEAGGVADYFMGHRQKAGFVGHGIGIEINEQPVLAPRSRDILEEGMIFALEPKFVIPEVGPVGIENSFCVTADGVEKLTDCEESIIPLD</sequence>
<protein>
    <submittedName>
        <fullName evidence="3">Aminopeptidase P family protein</fullName>
    </submittedName>
</protein>
<dbReference type="InterPro" id="IPR000994">
    <property type="entry name" value="Pept_M24"/>
</dbReference>
<reference evidence="3" key="2">
    <citation type="journal article" date="2021" name="PeerJ">
        <title>Extensive microbial diversity within the chicken gut microbiome revealed by metagenomics and culture.</title>
        <authorList>
            <person name="Gilroy R."/>
            <person name="Ravi A."/>
            <person name="Getino M."/>
            <person name="Pursley I."/>
            <person name="Horton D.L."/>
            <person name="Alikhan N.F."/>
            <person name="Baker D."/>
            <person name="Gharbi K."/>
            <person name="Hall N."/>
            <person name="Watson M."/>
            <person name="Adriaenssens E.M."/>
            <person name="Foster-Nyarko E."/>
            <person name="Jarju S."/>
            <person name="Secka A."/>
            <person name="Antonio M."/>
            <person name="Oren A."/>
            <person name="Chaudhuri R.R."/>
            <person name="La Ragione R."/>
            <person name="Hildebrand F."/>
            <person name="Pallen M.J."/>
        </authorList>
    </citation>
    <scope>NUCLEOTIDE SEQUENCE</scope>
    <source>
        <strain evidence="3">21143</strain>
    </source>
</reference>
<gene>
    <name evidence="3" type="ORF">IAD06_07060</name>
</gene>
<comment type="caution">
    <text evidence="3">The sequence shown here is derived from an EMBL/GenBank/DDBJ whole genome shotgun (WGS) entry which is preliminary data.</text>
</comment>
<dbReference type="InterPro" id="IPR036005">
    <property type="entry name" value="Creatinase/aminopeptidase-like"/>
</dbReference>
<dbReference type="SUPFAM" id="SSF53092">
    <property type="entry name" value="Creatinase/prolidase N-terminal domain"/>
    <property type="match status" value="1"/>
</dbReference>
<dbReference type="PANTHER" id="PTHR46112:SF2">
    <property type="entry name" value="XAA-PRO AMINOPEPTIDASE P-RELATED"/>
    <property type="match status" value="1"/>
</dbReference>
<accession>A0A9D1GFF8</accession>
<dbReference type="PANTHER" id="PTHR46112">
    <property type="entry name" value="AMINOPEPTIDASE"/>
    <property type="match status" value="1"/>
</dbReference>
<evidence type="ECO:0000259" key="1">
    <source>
        <dbReference type="Pfam" id="PF00557"/>
    </source>
</evidence>
<keyword evidence="3" id="KW-0378">Hydrolase</keyword>
<dbReference type="InterPro" id="IPR000587">
    <property type="entry name" value="Creatinase_N"/>
</dbReference>
<name>A0A9D1GFF8_9BACT</name>
<dbReference type="Pfam" id="PF00557">
    <property type="entry name" value="Peptidase_M24"/>
    <property type="match status" value="1"/>
</dbReference>
<keyword evidence="3" id="KW-0031">Aminopeptidase</keyword>
<dbReference type="AlphaFoldDB" id="A0A9D1GFF8"/>
<dbReference type="InterPro" id="IPR050659">
    <property type="entry name" value="Peptidase_M24B"/>
</dbReference>
<keyword evidence="3" id="KW-0645">Protease</keyword>
<evidence type="ECO:0000259" key="2">
    <source>
        <dbReference type="Pfam" id="PF01321"/>
    </source>
</evidence>